<dbReference type="AlphaFoldDB" id="A0A1X0R467"/>
<dbReference type="VEuPathDB" id="FungiDB:BCV72DRAFT_206727"/>
<name>A0A1X0R467_RHIZD</name>
<evidence type="ECO:0000313" key="1">
    <source>
        <dbReference type="EMBL" id="ORE06771.1"/>
    </source>
</evidence>
<protein>
    <submittedName>
        <fullName evidence="1">Uncharacterized protein</fullName>
    </submittedName>
</protein>
<dbReference type="Proteomes" id="UP000242414">
    <property type="component" value="Unassembled WGS sequence"/>
</dbReference>
<reference evidence="1" key="1">
    <citation type="journal article" date="2016" name="Proc. Natl. Acad. Sci. U.S.A.">
        <title>Lipid metabolic changes in an early divergent fungus govern the establishment of a mutualistic symbiosis with endobacteria.</title>
        <authorList>
            <person name="Lastovetsky O.A."/>
            <person name="Gaspar M.L."/>
            <person name="Mondo S.J."/>
            <person name="LaButti K.M."/>
            <person name="Sandor L."/>
            <person name="Grigoriev I.V."/>
            <person name="Henry S.A."/>
            <person name="Pawlowska T.E."/>
        </authorList>
    </citation>
    <scope>NUCLEOTIDE SEQUENCE [LARGE SCALE GENOMIC DNA]</scope>
    <source>
        <strain evidence="1">ATCC 52814</strain>
    </source>
</reference>
<dbReference type="EMBL" id="KV921916">
    <property type="protein sequence ID" value="ORE06771.1"/>
    <property type="molecule type" value="Genomic_DNA"/>
</dbReference>
<gene>
    <name evidence="1" type="ORF">BCV72DRAFT_206727</name>
</gene>
<proteinExistence type="predicted"/>
<sequence>DLVKIIPRCHAYVNQLKNGEYHIIGYCRKLKPPSNNRAALLQRIVNILLQKSLVEKAFV</sequence>
<accession>A0A1X0R467</accession>
<organism evidence="1">
    <name type="scientific">Rhizopus microsporus var. microsporus</name>
    <dbReference type="NCBI Taxonomy" id="86635"/>
    <lineage>
        <taxon>Eukaryota</taxon>
        <taxon>Fungi</taxon>
        <taxon>Fungi incertae sedis</taxon>
        <taxon>Mucoromycota</taxon>
        <taxon>Mucoromycotina</taxon>
        <taxon>Mucoromycetes</taxon>
        <taxon>Mucorales</taxon>
        <taxon>Mucorineae</taxon>
        <taxon>Rhizopodaceae</taxon>
        <taxon>Rhizopus</taxon>
    </lineage>
</organism>
<feature type="non-terminal residue" evidence="1">
    <location>
        <position position="1"/>
    </location>
</feature>